<gene>
    <name evidence="2" type="ORF">FOYG_10539</name>
</gene>
<dbReference type="InterPro" id="IPR036291">
    <property type="entry name" value="NAD(P)-bd_dom_sf"/>
</dbReference>
<evidence type="ECO:0000313" key="2">
    <source>
        <dbReference type="EMBL" id="EWY85868.1"/>
    </source>
</evidence>
<dbReference type="SUPFAM" id="SSF51735">
    <property type="entry name" value="NAD(P)-binding Rossmann-fold domains"/>
    <property type="match status" value="1"/>
</dbReference>
<name>W9HTC5_FUSOX</name>
<evidence type="ECO:0000313" key="3">
    <source>
        <dbReference type="Proteomes" id="UP000030753"/>
    </source>
</evidence>
<dbReference type="Proteomes" id="UP000030753">
    <property type="component" value="Unassembled WGS sequence"/>
</dbReference>
<dbReference type="OrthoDB" id="3539286at2759"/>
<dbReference type="PANTHER" id="PTHR43162:SF1">
    <property type="entry name" value="PRESTALK A DIFFERENTIATION PROTEIN A"/>
    <property type="match status" value="1"/>
</dbReference>
<dbReference type="InterPro" id="IPR016040">
    <property type="entry name" value="NAD(P)-bd_dom"/>
</dbReference>
<dbReference type="Gene3D" id="3.40.50.720">
    <property type="entry name" value="NAD(P)-binding Rossmann-like Domain"/>
    <property type="match status" value="1"/>
</dbReference>
<protein>
    <recommendedName>
        <fullName evidence="1">NAD(P)-binding domain-containing protein</fullName>
    </recommendedName>
</protein>
<reference evidence="2 3" key="1">
    <citation type="submission" date="2011-06" db="EMBL/GenBank/DDBJ databases">
        <title>The Genome Sequence of Fusarium oxysporum FOSC 3-a.</title>
        <authorList>
            <consortium name="The Broad Institute Genome Sequencing Platform"/>
            <person name="Ma L.-J."/>
            <person name="Gale L.R."/>
            <person name="Schwartz D.C."/>
            <person name="Zhou S."/>
            <person name="Corby-Kistler H."/>
            <person name="Young S.K."/>
            <person name="Zeng Q."/>
            <person name="Gargeya S."/>
            <person name="Fitzgerald M."/>
            <person name="Haas B."/>
            <person name="Abouelleil A."/>
            <person name="Alvarado L."/>
            <person name="Arachchi H.M."/>
            <person name="Berlin A."/>
            <person name="Brown A."/>
            <person name="Chapman S.B."/>
            <person name="Chen Z."/>
            <person name="Dunbar C."/>
            <person name="Freedman E."/>
            <person name="Gearin G."/>
            <person name="Gellesch M."/>
            <person name="Goldberg J."/>
            <person name="Griggs A."/>
            <person name="Gujja S."/>
            <person name="Heiman D."/>
            <person name="Howarth C."/>
            <person name="Larson L."/>
            <person name="Lui A."/>
            <person name="MacDonald P.J.P."/>
            <person name="Mehta T."/>
            <person name="Montmayeur A."/>
            <person name="Murphy C."/>
            <person name="Neiman D."/>
            <person name="Pearson M."/>
            <person name="Priest M."/>
            <person name="Roberts A."/>
            <person name="Saif S."/>
            <person name="Shea T."/>
            <person name="Shenoy N."/>
            <person name="Sisk P."/>
            <person name="Stolte C."/>
            <person name="Sykes S."/>
            <person name="Wortman J."/>
            <person name="Nusbaum C."/>
            <person name="Birren B."/>
        </authorList>
    </citation>
    <scope>NUCLEOTIDE SEQUENCE [LARGE SCALE GENOMIC DNA]</scope>
    <source>
        <strain evidence="3">FOSC 3-a</strain>
    </source>
</reference>
<organism evidence="2 3">
    <name type="scientific">Fusarium oxysporum NRRL 32931</name>
    <dbReference type="NCBI Taxonomy" id="660029"/>
    <lineage>
        <taxon>Eukaryota</taxon>
        <taxon>Fungi</taxon>
        <taxon>Dikarya</taxon>
        <taxon>Ascomycota</taxon>
        <taxon>Pezizomycotina</taxon>
        <taxon>Sordariomycetes</taxon>
        <taxon>Hypocreomycetidae</taxon>
        <taxon>Hypocreales</taxon>
        <taxon>Nectriaceae</taxon>
        <taxon>Fusarium</taxon>
        <taxon>Fusarium oxysporum species complex</taxon>
    </lineage>
</organism>
<feature type="domain" description="NAD(P)-binding" evidence="1">
    <location>
        <begin position="14"/>
        <end position="210"/>
    </location>
</feature>
<sequence length="332" mass="36722">MPTKASPVYFITAASGTIGQQLVPLLLSQPFQPTLVLPTSDVSRLTSQLGTNTQDDHIKAVQGDIKDPVFVEAVAKSHNVTAAFVCITGEDELVVTLNVIDALTRAHTFKHLVYLSGCGDYDLGSIRAGLFRTLNAGHIVVKAILEAKLRYGSSPRSELGGFSWTILGPTLFFTNDLHAKQNMLDNAFFDEPLGSRGVSRADPQDIALAVSNALTDDGRRWGGKKVMIGSLKLYTNKAVAKLWTDALGFQVTAARSDADGLEAREQWSRKHTSAQWARDIRLMYEWFEAHGFGMTEKEYEDQILLLGKVPASYEEFVKKTADEWRVRKLPKY</sequence>
<evidence type="ECO:0000259" key="1">
    <source>
        <dbReference type="Pfam" id="PF13460"/>
    </source>
</evidence>
<accession>W9HTC5</accession>
<dbReference type="InterPro" id="IPR051604">
    <property type="entry name" value="Ergot_Alk_Oxidoreductase"/>
</dbReference>
<dbReference type="PANTHER" id="PTHR43162">
    <property type="match status" value="1"/>
</dbReference>
<dbReference type="EMBL" id="JH717845">
    <property type="protein sequence ID" value="EWY85868.1"/>
    <property type="molecule type" value="Genomic_DNA"/>
</dbReference>
<dbReference type="AlphaFoldDB" id="W9HTC5"/>
<dbReference type="HOGENOM" id="CLU_836888_0_0_1"/>
<proteinExistence type="predicted"/>
<dbReference type="Pfam" id="PF13460">
    <property type="entry name" value="NAD_binding_10"/>
    <property type="match status" value="1"/>
</dbReference>